<reference evidence="3 4" key="1">
    <citation type="submission" date="2019-12" db="EMBL/GenBank/DDBJ databases">
        <title>Genomic-based taxomic classification of the family Erythrobacteraceae.</title>
        <authorList>
            <person name="Xu L."/>
        </authorList>
    </citation>
    <scope>NUCLEOTIDE SEQUENCE [LARGE SCALE GENOMIC DNA]</scope>
    <source>
        <strain evidence="3 4">DSM 18604</strain>
    </source>
</reference>
<accession>A0A845A831</accession>
<keyword evidence="1" id="KW-0812">Transmembrane</keyword>
<proteinExistence type="predicted"/>
<evidence type="ECO:0000313" key="4">
    <source>
        <dbReference type="Proteomes" id="UP000460561"/>
    </source>
</evidence>
<organism evidence="3 4">
    <name type="scientific">Altericroceibacterium indicum</name>
    <dbReference type="NCBI Taxonomy" id="374177"/>
    <lineage>
        <taxon>Bacteria</taxon>
        <taxon>Pseudomonadati</taxon>
        <taxon>Pseudomonadota</taxon>
        <taxon>Alphaproteobacteria</taxon>
        <taxon>Sphingomonadales</taxon>
        <taxon>Erythrobacteraceae</taxon>
        <taxon>Altericroceibacterium</taxon>
    </lineage>
</organism>
<dbReference type="Proteomes" id="UP000460561">
    <property type="component" value="Unassembled WGS sequence"/>
</dbReference>
<feature type="transmembrane region" description="Helical" evidence="1">
    <location>
        <begin position="59"/>
        <end position="82"/>
    </location>
</feature>
<gene>
    <name evidence="3" type="ORF">GRI39_02895</name>
</gene>
<dbReference type="RefSeq" id="WP_160738174.1">
    <property type="nucleotide sequence ID" value="NZ_WTYQ01000001.1"/>
</dbReference>
<sequence>MIKNVLVGAAALGLVAAPVAAQAGTRASASVPVANATAQSAFTSFGARSTSSVKKDEKVVGALPLLLIVGGVAAVAATVAIVDDNSNDAGDISSGT</sequence>
<feature type="signal peptide" evidence="2">
    <location>
        <begin position="1"/>
        <end position="23"/>
    </location>
</feature>
<evidence type="ECO:0000256" key="2">
    <source>
        <dbReference type="SAM" id="SignalP"/>
    </source>
</evidence>
<feature type="chain" id="PRO_5032462501" description="Ferrochelatase" evidence="2">
    <location>
        <begin position="24"/>
        <end position="96"/>
    </location>
</feature>
<dbReference type="OrthoDB" id="10014162at2"/>
<dbReference type="AlphaFoldDB" id="A0A845A831"/>
<evidence type="ECO:0000313" key="3">
    <source>
        <dbReference type="EMBL" id="MXP24995.1"/>
    </source>
</evidence>
<evidence type="ECO:0008006" key="5">
    <source>
        <dbReference type="Google" id="ProtNLM"/>
    </source>
</evidence>
<keyword evidence="1" id="KW-0472">Membrane</keyword>
<protein>
    <recommendedName>
        <fullName evidence="5">Ferrochelatase</fullName>
    </recommendedName>
</protein>
<evidence type="ECO:0000256" key="1">
    <source>
        <dbReference type="SAM" id="Phobius"/>
    </source>
</evidence>
<name>A0A845A831_9SPHN</name>
<keyword evidence="2" id="KW-0732">Signal</keyword>
<dbReference type="EMBL" id="WTYQ01000001">
    <property type="protein sequence ID" value="MXP24995.1"/>
    <property type="molecule type" value="Genomic_DNA"/>
</dbReference>
<keyword evidence="4" id="KW-1185">Reference proteome</keyword>
<keyword evidence="1" id="KW-1133">Transmembrane helix</keyword>
<comment type="caution">
    <text evidence="3">The sequence shown here is derived from an EMBL/GenBank/DDBJ whole genome shotgun (WGS) entry which is preliminary data.</text>
</comment>